<dbReference type="AlphaFoldDB" id="A0A7W3JTU1"/>
<evidence type="ECO:0000259" key="7">
    <source>
        <dbReference type="Pfam" id="PF13480"/>
    </source>
</evidence>
<evidence type="ECO:0000313" key="8">
    <source>
        <dbReference type="EMBL" id="MBA8829025.1"/>
    </source>
</evidence>
<gene>
    <name evidence="8" type="ORF">FB555_001123</name>
</gene>
<evidence type="ECO:0000256" key="6">
    <source>
        <dbReference type="ARBA" id="ARBA00023316"/>
    </source>
</evidence>
<dbReference type="InterPro" id="IPR016181">
    <property type="entry name" value="Acyl_CoA_acyltransferase"/>
</dbReference>
<keyword evidence="5" id="KW-0012">Acyltransferase</keyword>
<evidence type="ECO:0000256" key="2">
    <source>
        <dbReference type="ARBA" id="ARBA00022679"/>
    </source>
</evidence>
<dbReference type="GO" id="GO:0009252">
    <property type="term" value="P:peptidoglycan biosynthetic process"/>
    <property type="evidence" value="ECO:0007669"/>
    <property type="project" value="UniProtKB-KW"/>
</dbReference>
<dbReference type="PANTHER" id="PTHR36174">
    <property type="entry name" value="LIPID II:GLYCINE GLYCYLTRANSFERASE"/>
    <property type="match status" value="1"/>
</dbReference>
<dbReference type="RefSeq" id="WP_182484454.1">
    <property type="nucleotide sequence ID" value="NZ_JACGWU010000002.1"/>
</dbReference>
<dbReference type="InterPro" id="IPR003447">
    <property type="entry name" value="FEMABX"/>
</dbReference>
<accession>A0A7W3JTU1</accession>
<dbReference type="Proteomes" id="UP000524237">
    <property type="component" value="Unassembled WGS sequence"/>
</dbReference>
<reference evidence="8 9" key="1">
    <citation type="submission" date="2020-07" db="EMBL/GenBank/DDBJ databases">
        <title>Sequencing the genomes of 1000 actinobacteria strains.</title>
        <authorList>
            <person name="Klenk H.-P."/>
        </authorList>
    </citation>
    <scope>NUCLEOTIDE SEQUENCE [LARGE SCALE GENOMIC DNA]</scope>
    <source>
        <strain evidence="8 9">DSM 23737</strain>
    </source>
</reference>
<evidence type="ECO:0000256" key="4">
    <source>
        <dbReference type="ARBA" id="ARBA00022984"/>
    </source>
</evidence>
<dbReference type="PANTHER" id="PTHR36174:SF1">
    <property type="entry name" value="LIPID II:GLYCINE GLYCYLTRANSFERASE"/>
    <property type="match status" value="1"/>
</dbReference>
<sequence>MTNSEWDSRVLAAQPGAHFMQSEAWAALKAGSAWTPSRLEIDISSAGETFPVQAFSRKVTTLGIPLGTLRHLPRVTGITPAHVAGLTAAAEASPAGTLAMKLEFFQPVDTDLVTSFTDAGWVACKASQYRHAVVVDTSGTEDTLLAGFKKRARYEVRLAERSGVTVEAAEPTEANMARLLTLLHETADRTGAFFRNDEYLLKSWREFASRGQGFVYLAEHEGDLVAGAFVMTFGTVGWYKDGGSTREKDKLGGARYLQFCIMRDLQSRGITSYDLGVIPPPAEAENSAMKGLFTFKTSFSDETTTFMPALQYGIGRGNALWQKYEGKYLGAYSRLKHDYWY</sequence>
<dbReference type="GO" id="GO:0008360">
    <property type="term" value="P:regulation of cell shape"/>
    <property type="evidence" value="ECO:0007669"/>
    <property type="project" value="UniProtKB-KW"/>
</dbReference>
<evidence type="ECO:0000256" key="5">
    <source>
        <dbReference type="ARBA" id="ARBA00023315"/>
    </source>
</evidence>
<evidence type="ECO:0000313" key="9">
    <source>
        <dbReference type="Proteomes" id="UP000524237"/>
    </source>
</evidence>
<feature type="domain" description="BioF2-like acetyltransferase" evidence="7">
    <location>
        <begin position="148"/>
        <end position="277"/>
    </location>
</feature>
<organism evidence="8 9">
    <name type="scientific">Alpinimonas psychrophila</name>
    <dbReference type="NCBI Taxonomy" id="748908"/>
    <lineage>
        <taxon>Bacteria</taxon>
        <taxon>Bacillati</taxon>
        <taxon>Actinomycetota</taxon>
        <taxon>Actinomycetes</taxon>
        <taxon>Micrococcales</taxon>
        <taxon>Microbacteriaceae</taxon>
        <taxon>Alpinimonas</taxon>
    </lineage>
</organism>
<dbReference type="Pfam" id="PF13480">
    <property type="entry name" value="Acetyltransf_6"/>
    <property type="match status" value="1"/>
</dbReference>
<dbReference type="EMBL" id="JACGWU010000002">
    <property type="protein sequence ID" value="MBA8829025.1"/>
    <property type="molecule type" value="Genomic_DNA"/>
</dbReference>
<evidence type="ECO:0000256" key="1">
    <source>
        <dbReference type="ARBA" id="ARBA00009943"/>
    </source>
</evidence>
<dbReference type="Gene3D" id="3.40.630.30">
    <property type="match status" value="1"/>
</dbReference>
<dbReference type="InterPro" id="IPR038740">
    <property type="entry name" value="BioF2-like_GNAT_dom"/>
</dbReference>
<comment type="similarity">
    <text evidence="1">Belongs to the FemABX family.</text>
</comment>
<protein>
    <submittedName>
        <fullName evidence="8">Lipid II:glycine glycyltransferase (Peptidoglycan interpeptide bridge formation enzyme)</fullName>
    </submittedName>
</protein>
<comment type="caution">
    <text evidence="8">The sequence shown here is derived from an EMBL/GenBank/DDBJ whole genome shotgun (WGS) entry which is preliminary data.</text>
</comment>
<keyword evidence="4" id="KW-0573">Peptidoglycan synthesis</keyword>
<proteinExistence type="inferred from homology"/>
<dbReference type="GO" id="GO:0016755">
    <property type="term" value="F:aminoacyltransferase activity"/>
    <property type="evidence" value="ECO:0007669"/>
    <property type="project" value="InterPro"/>
</dbReference>
<dbReference type="GO" id="GO:0071555">
    <property type="term" value="P:cell wall organization"/>
    <property type="evidence" value="ECO:0007669"/>
    <property type="project" value="UniProtKB-KW"/>
</dbReference>
<keyword evidence="9" id="KW-1185">Reference proteome</keyword>
<dbReference type="InterPro" id="IPR050644">
    <property type="entry name" value="PG_Glycine_Bridge_Synth"/>
</dbReference>
<evidence type="ECO:0000256" key="3">
    <source>
        <dbReference type="ARBA" id="ARBA00022960"/>
    </source>
</evidence>
<keyword evidence="3" id="KW-0133">Cell shape</keyword>
<keyword evidence="2 8" id="KW-0808">Transferase</keyword>
<keyword evidence="6" id="KW-0961">Cell wall biogenesis/degradation</keyword>
<dbReference type="SUPFAM" id="SSF55729">
    <property type="entry name" value="Acyl-CoA N-acyltransferases (Nat)"/>
    <property type="match status" value="1"/>
</dbReference>
<dbReference type="PROSITE" id="PS51191">
    <property type="entry name" value="FEMABX"/>
    <property type="match status" value="1"/>
</dbReference>
<name>A0A7W3JTU1_9MICO</name>